<gene>
    <name evidence="1" type="ORF">KKJ01_22480</name>
</gene>
<proteinExistence type="predicted"/>
<accession>A0AAJ1N1M0</accession>
<protein>
    <submittedName>
        <fullName evidence="1">ATP-dependent helicase</fullName>
    </submittedName>
</protein>
<feature type="non-terminal residue" evidence="1">
    <location>
        <position position="76"/>
    </location>
</feature>
<keyword evidence="1" id="KW-0547">Nucleotide-binding</keyword>
<keyword evidence="1" id="KW-0347">Helicase</keyword>
<organism evidence="1 2">
    <name type="scientific">Xenorhabdus bovienii</name>
    <name type="common">Xenorhabdus nematophila subsp. bovienii</name>
    <dbReference type="NCBI Taxonomy" id="40576"/>
    <lineage>
        <taxon>Bacteria</taxon>
        <taxon>Pseudomonadati</taxon>
        <taxon>Pseudomonadota</taxon>
        <taxon>Gammaproteobacteria</taxon>
        <taxon>Enterobacterales</taxon>
        <taxon>Morganellaceae</taxon>
        <taxon>Xenorhabdus</taxon>
    </lineage>
</organism>
<evidence type="ECO:0000313" key="1">
    <source>
        <dbReference type="EMBL" id="MDE1480850.1"/>
    </source>
</evidence>
<dbReference type="EMBL" id="JAILSO010000385">
    <property type="protein sequence ID" value="MDE1480850.1"/>
    <property type="molecule type" value="Genomic_DNA"/>
</dbReference>
<feature type="non-terminal residue" evidence="1">
    <location>
        <position position="1"/>
    </location>
</feature>
<reference evidence="1" key="2">
    <citation type="journal article" date="2022" name="J. Evol. Biol.">
        <title>Pre- and post-association barriers to host switching in sympatric mutualists.</title>
        <authorList>
            <person name="Dinges Z.M."/>
            <person name="Phillips R.K."/>
            <person name="Lively C.M."/>
            <person name="Bashey F."/>
        </authorList>
    </citation>
    <scope>NUCLEOTIDE SEQUENCE</scope>
    <source>
        <strain evidence="1">MC_266_E_2016</strain>
    </source>
</reference>
<name>A0AAJ1N1M0_XENBV</name>
<comment type="caution">
    <text evidence="1">The sequence shown here is derived from an EMBL/GenBank/DDBJ whole genome shotgun (WGS) entry which is preliminary data.</text>
</comment>
<dbReference type="AlphaFoldDB" id="A0AAJ1N1M0"/>
<reference evidence="1" key="1">
    <citation type="submission" date="2021-08" db="EMBL/GenBank/DDBJ databases">
        <authorList>
            <person name="Papudeshi B."/>
            <person name="Bashey-Visser F."/>
        </authorList>
    </citation>
    <scope>NUCLEOTIDE SEQUENCE</scope>
    <source>
        <strain evidence="1">MC_266_E_2016</strain>
    </source>
</reference>
<dbReference type="GO" id="GO:0004386">
    <property type="term" value="F:helicase activity"/>
    <property type="evidence" value="ECO:0007669"/>
    <property type="project" value="UniProtKB-KW"/>
</dbReference>
<keyword evidence="1" id="KW-0067">ATP-binding</keyword>
<sequence>FGVEPRGFHDTPQELTPEVNNFIRHKQIAFAKSRKKAEQVQPPSNEQQEMRLEVAHQKVRDIREKLGRSSHQGDRL</sequence>
<keyword evidence="1" id="KW-0378">Hydrolase</keyword>
<dbReference type="Proteomes" id="UP001222434">
    <property type="component" value="Unassembled WGS sequence"/>
</dbReference>
<evidence type="ECO:0000313" key="2">
    <source>
        <dbReference type="Proteomes" id="UP001222434"/>
    </source>
</evidence>